<accession>A0ABN3G8L3</accession>
<gene>
    <name evidence="1" type="ORF">GCM10010170_033270</name>
</gene>
<evidence type="ECO:0000313" key="1">
    <source>
        <dbReference type="EMBL" id="GAA2346494.1"/>
    </source>
</evidence>
<dbReference type="NCBIfam" id="TIGR01764">
    <property type="entry name" value="excise"/>
    <property type="match status" value="1"/>
</dbReference>
<comment type="caution">
    <text evidence="1">The sequence shown here is derived from an EMBL/GenBank/DDBJ whole genome shotgun (WGS) entry which is preliminary data.</text>
</comment>
<proteinExistence type="predicted"/>
<reference evidence="1 2" key="1">
    <citation type="journal article" date="2019" name="Int. J. Syst. Evol. Microbiol.">
        <title>The Global Catalogue of Microorganisms (GCM) 10K type strain sequencing project: providing services to taxonomists for standard genome sequencing and annotation.</title>
        <authorList>
            <consortium name="The Broad Institute Genomics Platform"/>
            <consortium name="The Broad Institute Genome Sequencing Center for Infectious Disease"/>
            <person name="Wu L."/>
            <person name="Ma J."/>
        </authorList>
    </citation>
    <scope>NUCLEOTIDE SEQUENCE [LARGE SCALE GENOMIC DNA]</scope>
    <source>
        <strain evidence="1 2">JCM 3272</strain>
    </source>
</reference>
<evidence type="ECO:0008006" key="3">
    <source>
        <dbReference type="Google" id="ProtNLM"/>
    </source>
</evidence>
<name>A0ABN3G8L3_9ACTN</name>
<protein>
    <recommendedName>
        <fullName evidence="3">Helix-turn-helix domain-containing protein</fullName>
    </recommendedName>
</protein>
<dbReference type="Proteomes" id="UP001501444">
    <property type="component" value="Unassembled WGS sequence"/>
</dbReference>
<sequence>MTPVVVDPLQLLTPKAVAGLMDVDVRTVDALIDEGLLRAIPLGPRTRRIWRADLEAFYVGGGQPLPQVLPENVVPLRKTA</sequence>
<dbReference type="EMBL" id="BAAARV010000025">
    <property type="protein sequence ID" value="GAA2346494.1"/>
    <property type="molecule type" value="Genomic_DNA"/>
</dbReference>
<dbReference type="RefSeq" id="WP_344613277.1">
    <property type="nucleotide sequence ID" value="NZ_BAAARV010000025.1"/>
</dbReference>
<dbReference type="InterPro" id="IPR010093">
    <property type="entry name" value="SinI_DNA-bd"/>
</dbReference>
<keyword evidence="2" id="KW-1185">Reference proteome</keyword>
<organism evidence="1 2">
    <name type="scientific">Dactylosporangium salmoneum</name>
    <dbReference type="NCBI Taxonomy" id="53361"/>
    <lineage>
        <taxon>Bacteria</taxon>
        <taxon>Bacillati</taxon>
        <taxon>Actinomycetota</taxon>
        <taxon>Actinomycetes</taxon>
        <taxon>Micromonosporales</taxon>
        <taxon>Micromonosporaceae</taxon>
        <taxon>Dactylosporangium</taxon>
    </lineage>
</organism>
<evidence type="ECO:0000313" key="2">
    <source>
        <dbReference type="Proteomes" id="UP001501444"/>
    </source>
</evidence>